<feature type="region of interest" description="Disordered" evidence="1">
    <location>
        <begin position="320"/>
        <end position="352"/>
    </location>
</feature>
<dbReference type="Proteomes" id="UP001158576">
    <property type="component" value="Chromosome 1"/>
</dbReference>
<feature type="compositionally biased region" description="Low complexity" evidence="1">
    <location>
        <begin position="320"/>
        <end position="329"/>
    </location>
</feature>
<dbReference type="InterPro" id="IPR035979">
    <property type="entry name" value="RBD_domain_sf"/>
</dbReference>
<accession>A0ABN7SV27</accession>
<keyword evidence="3" id="KW-1185">Reference proteome</keyword>
<name>A0ABN7SV27_OIKDI</name>
<proteinExistence type="predicted"/>
<dbReference type="EMBL" id="OU015566">
    <property type="protein sequence ID" value="CAG5108365.1"/>
    <property type="molecule type" value="Genomic_DNA"/>
</dbReference>
<gene>
    <name evidence="2" type="ORF">OKIOD_LOCUS12525</name>
</gene>
<dbReference type="InterPro" id="IPR012677">
    <property type="entry name" value="Nucleotide-bd_a/b_plait_sf"/>
</dbReference>
<feature type="compositionally biased region" description="Low complexity" evidence="1">
    <location>
        <begin position="67"/>
        <end position="76"/>
    </location>
</feature>
<feature type="compositionally biased region" description="Basic and acidic residues" evidence="1">
    <location>
        <begin position="108"/>
        <end position="118"/>
    </location>
</feature>
<evidence type="ECO:0000256" key="1">
    <source>
        <dbReference type="SAM" id="MobiDB-lite"/>
    </source>
</evidence>
<sequence length="366" mass="41044">MSSPIIVNNAQNQQNLPKKTATFNPQSSAGGNKQKLPGHRATYSTRDAAKNGIKGAYVPPHMRNASKNNNNNNNNNKKVEKTNQKDNNNRKPFNKKSNSNSNYRNKWRQHDDRAEDRSNSNFRNWTKKEQHKREKKEPKEIIKPHCELFLTNLPPHMRNIGGLAAFFHPYGEVAQIQVIGVNDEIPENVRKWCDVKQLVPKTHSAIVEFLTARTAKFVVGVLRKRLGQLTFNVGLIKPGLGEELNFQKKTYGEIVHQPSSNLTQQYIVTKTVISDTSSDSSEVETNKPYKRVIKRLVTANPARIDQAYWSQSSSQISSSDVSAVSSSESDYSDARAGSPISESGSSCCKIPEDKPVDMITNKLALV</sequence>
<feature type="compositionally biased region" description="Basic and acidic residues" evidence="1">
    <location>
        <begin position="77"/>
        <end position="89"/>
    </location>
</feature>
<dbReference type="Gene3D" id="3.30.70.330">
    <property type="match status" value="1"/>
</dbReference>
<dbReference type="SUPFAM" id="SSF54928">
    <property type="entry name" value="RNA-binding domain, RBD"/>
    <property type="match status" value="1"/>
</dbReference>
<feature type="compositionally biased region" description="Basic and acidic residues" evidence="1">
    <location>
        <begin position="126"/>
        <end position="139"/>
    </location>
</feature>
<feature type="compositionally biased region" description="Low complexity" evidence="1">
    <location>
        <begin position="95"/>
        <end position="104"/>
    </location>
</feature>
<evidence type="ECO:0000313" key="2">
    <source>
        <dbReference type="EMBL" id="CAG5108365.1"/>
    </source>
</evidence>
<protein>
    <submittedName>
        <fullName evidence="2">Oidioi.mRNA.OKI2018_I69.chr1.g3760.t1.cds</fullName>
    </submittedName>
</protein>
<reference evidence="2 3" key="1">
    <citation type="submission" date="2021-04" db="EMBL/GenBank/DDBJ databases">
        <authorList>
            <person name="Bliznina A."/>
        </authorList>
    </citation>
    <scope>NUCLEOTIDE SEQUENCE [LARGE SCALE GENOMIC DNA]</scope>
</reference>
<feature type="region of interest" description="Disordered" evidence="1">
    <location>
        <begin position="1"/>
        <end position="139"/>
    </location>
</feature>
<organism evidence="2 3">
    <name type="scientific">Oikopleura dioica</name>
    <name type="common">Tunicate</name>
    <dbReference type="NCBI Taxonomy" id="34765"/>
    <lineage>
        <taxon>Eukaryota</taxon>
        <taxon>Metazoa</taxon>
        <taxon>Chordata</taxon>
        <taxon>Tunicata</taxon>
        <taxon>Appendicularia</taxon>
        <taxon>Copelata</taxon>
        <taxon>Oikopleuridae</taxon>
        <taxon>Oikopleura</taxon>
    </lineage>
</organism>
<evidence type="ECO:0000313" key="3">
    <source>
        <dbReference type="Proteomes" id="UP001158576"/>
    </source>
</evidence>
<feature type="compositionally biased region" description="Polar residues" evidence="1">
    <location>
        <begin position="1"/>
        <end position="31"/>
    </location>
</feature>